<dbReference type="GO" id="GO:0044781">
    <property type="term" value="P:bacterial-type flagellum organization"/>
    <property type="evidence" value="ECO:0007669"/>
    <property type="project" value="UniProtKB-KW"/>
</dbReference>
<name>A0A1I3RC55_9RHOB</name>
<keyword evidence="2" id="KW-1005">Bacterial flagellum biogenesis</keyword>
<keyword evidence="3" id="KW-0694">RNA-binding</keyword>
<dbReference type="InterPro" id="IPR009967">
    <property type="entry name" value="Flagellum_FlbT"/>
</dbReference>
<dbReference type="RefSeq" id="WP_092781992.1">
    <property type="nucleotide sequence ID" value="NZ_FORA01000003.1"/>
</dbReference>
<keyword evidence="4" id="KW-0966">Cell projection</keyword>
<dbReference type="AlphaFoldDB" id="A0A1I3RC55"/>
<dbReference type="GO" id="GO:1902209">
    <property type="term" value="P:negative regulation of bacterial-type flagellum assembly"/>
    <property type="evidence" value="ECO:0007669"/>
    <property type="project" value="InterPro"/>
</dbReference>
<dbReference type="Proteomes" id="UP000199110">
    <property type="component" value="Unassembled WGS sequence"/>
</dbReference>
<dbReference type="Pfam" id="PF07378">
    <property type="entry name" value="FlbT"/>
    <property type="match status" value="1"/>
</dbReference>
<proteinExistence type="predicted"/>
<evidence type="ECO:0000313" key="4">
    <source>
        <dbReference type="EMBL" id="SFJ42776.1"/>
    </source>
</evidence>
<evidence type="ECO:0000256" key="2">
    <source>
        <dbReference type="ARBA" id="ARBA00022795"/>
    </source>
</evidence>
<protein>
    <submittedName>
        <fullName evidence="4">Flagellar protein FlbT</fullName>
    </submittedName>
</protein>
<gene>
    <name evidence="4" type="ORF">SAMN04488095_2836</name>
</gene>
<evidence type="ECO:0000256" key="1">
    <source>
        <dbReference type="ARBA" id="ARBA00022491"/>
    </source>
</evidence>
<dbReference type="GO" id="GO:0006402">
    <property type="term" value="P:mRNA catabolic process"/>
    <property type="evidence" value="ECO:0007669"/>
    <property type="project" value="InterPro"/>
</dbReference>
<keyword evidence="1" id="KW-0678">Repressor</keyword>
<sequence>MAGLMLKFPAGDRIVVNGAVIENVGRGARLRLLTPDTQLLRLRDAVDPNAANSPVSRLAHAVQLMLIGEWPAKEGLPETLATLPPLRNAFTMPDDRACIDQVREHLEAGQFYQALRHLGRLRKRESEILARITS</sequence>
<reference evidence="4 5" key="1">
    <citation type="submission" date="2016-10" db="EMBL/GenBank/DDBJ databases">
        <authorList>
            <person name="de Groot N.N."/>
        </authorList>
    </citation>
    <scope>NUCLEOTIDE SEQUENCE [LARGE SCALE GENOMIC DNA]</scope>
    <source>
        <strain evidence="4 5">DSM 19073</strain>
    </source>
</reference>
<evidence type="ECO:0000256" key="3">
    <source>
        <dbReference type="ARBA" id="ARBA00022884"/>
    </source>
</evidence>
<accession>A0A1I3RC55</accession>
<dbReference type="GO" id="GO:0048027">
    <property type="term" value="F:mRNA 5'-UTR binding"/>
    <property type="evidence" value="ECO:0007669"/>
    <property type="project" value="InterPro"/>
</dbReference>
<evidence type="ECO:0000313" key="5">
    <source>
        <dbReference type="Proteomes" id="UP000199110"/>
    </source>
</evidence>
<dbReference type="EMBL" id="FORA01000003">
    <property type="protein sequence ID" value="SFJ42776.1"/>
    <property type="molecule type" value="Genomic_DNA"/>
</dbReference>
<dbReference type="STRING" id="390807.SAMN04488095_2836"/>
<dbReference type="OrthoDB" id="8561314at2"/>
<keyword evidence="4" id="KW-0969">Cilium</keyword>
<organism evidence="4 5">
    <name type="scientific">Jannaschia pohangensis</name>
    <dbReference type="NCBI Taxonomy" id="390807"/>
    <lineage>
        <taxon>Bacteria</taxon>
        <taxon>Pseudomonadati</taxon>
        <taxon>Pseudomonadota</taxon>
        <taxon>Alphaproteobacteria</taxon>
        <taxon>Rhodobacterales</taxon>
        <taxon>Roseobacteraceae</taxon>
        <taxon>Jannaschia</taxon>
    </lineage>
</organism>
<keyword evidence="4" id="KW-0282">Flagellum</keyword>
<keyword evidence="5" id="KW-1185">Reference proteome</keyword>